<reference evidence="3" key="1">
    <citation type="submission" date="2010-08" db="EMBL/GenBank/DDBJ databases">
        <authorList>
            <consortium name="Caenorhabditis japonica Sequencing Consortium"/>
            <person name="Wilson R.K."/>
        </authorList>
    </citation>
    <scope>NUCLEOTIDE SEQUENCE [LARGE SCALE GENOMIC DNA]</scope>
    <source>
        <strain evidence="3">DF5081</strain>
    </source>
</reference>
<dbReference type="GO" id="GO:0035194">
    <property type="term" value="P:regulatory ncRNA-mediated post-transcriptional gene silencing"/>
    <property type="evidence" value="ECO:0007669"/>
    <property type="project" value="InterPro"/>
</dbReference>
<evidence type="ECO:0000256" key="1">
    <source>
        <dbReference type="SAM" id="Phobius"/>
    </source>
</evidence>
<dbReference type="GO" id="GO:0005770">
    <property type="term" value="C:late endosome"/>
    <property type="evidence" value="ECO:0007669"/>
    <property type="project" value="InterPro"/>
</dbReference>
<accession>A0A8R1HQR2</accession>
<sequence>MLISPFFLPMDFTEVWTQTEAVDTCPQNLKNAEHNCIILLLISTVLLLFNVLTVLFFNRSVILEMYRTRFQRLPQSETASSVFRGAAFDHDTFDLKG</sequence>
<reference evidence="2" key="2">
    <citation type="submission" date="2022-06" db="UniProtKB">
        <authorList>
            <consortium name="EnsemblMetazoa"/>
        </authorList>
    </citation>
    <scope>IDENTIFICATION</scope>
    <source>
        <strain evidence="2">DF5081</strain>
    </source>
</reference>
<keyword evidence="1" id="KW-1133">Transmembrane helix</keyword>
<protein>
    <submittedName>
        <fullName evidence="2">Uncharacterized protein</fullName>
    </submittedName>
</protein>
<keyword evidence="1" id="KW-0472">Membrane</keyword>
<evidence type="ECO:0000313" key="3">
    <source>
        <dbReference type="Proteomes" id="UP000005237"/>
    </source>
</evidence>
<dbReference type="EnsemblMetazoa" id="CJA04533.1">
    <property type="protein sequence ID" value="CJA04533.1"/>
    <property type="gene ID" value="WBGene00123736"/>
</dbReference>
<dbReference type="AlphaFoldDB" id="A0A8R1HQR2"/>
<dbReference type="Proteomes" id="UP000005237">
    <property type="component" value="Unassembled WGS sequence"/>
</dbReference>
<dbReference type="InterPro" id="IPR033759">
    <property type="entry name" value="Sid-5"/>
</dbReference>
<feature type="transmembrane region" description="Helical" evidence="1">
    <location>
        <begin position="37"/>
        <end position="57"/>
    </location>
</feature>
<proteinExistence type="predicted"/>
<keyword evidence="3" id="KW-1185">Reference proteome</keyword>
<name>A0A8R1HQR2_CAEJA</name>
<keyword evidence="1" id="KW-0812">Transmembrane</keyword>
<evidence type="ECO:0000313" key="2">
    <source>
        <dbReference type="EnsemblMetazoa" id="CJA04533.1"/>
    </source>
</evidence>
<dbReference type="Pfam" id="PF17204">
    <property type="entry name" value="Sid-5"/>
    <property type="match status" value="1"/>
</dbReference>
<organism evidence="2 3">
    <name type="scientific">Caenorhabditis japonica</name>
    <dbReference type="NCBI Taxonomy" id="281687"/>
    <lineage>
        <taxon>Eukaryota</taxon>
        <taxon>Metazoa</taxon>
        <taxon>Ecdysozoa</taxon>
        <taxon>Nematoda</taxon>
        <taxon>Chromadorea</taxon>
        <taxon>Rhabditida</taxon>
        <taxon>Rhabditina</taxon>
        <taxon>Rhabditomorpha</taxon>
        <taxon>Rhabditoidea</taxon>
        <taxon>Rhabditidae</taxon>
        <taxon>Peloderinae</taxon>
        <taxon>Caenorhabditis</taxon>
    </lineage>
</organism>
<dbReference type="GO" id="GO:0050658">
    <property type="term" value="P:RNA transport"/>
    <property type="evidence" value="ECO:0007669"/>
    <property type="project" value="InterPro"/>
</dbReference>